<name>A0AAW2VMV7_SESRA</name>
<organism evidence="1">
    <name type="scientific">Sesamum radiatum</name>
    <name type="common">Black benniseed</name>
    <dbReference type="NCBI Taxonomy" id="300843"/>
    <lineage>
        <taxon>Eukaryota</taxon>
        <taxon>Viridiplantae</taxon>
        <taxon>Streptophyta</taxon>
        <taxon>Embryophyta</taxon>
        <taxon>Tracheophyta</taxon>
        <taxon>Spermatophyta</taxon>
        <taxon>Magnoliopsida</taxon>
        <taxon>eudicotyledons</taxon>
        <taxon>Gunneridae</taxon>
        <taxon>Pentapetalae</taxon>
        <taxon>asterids</taxon>
        <taxon>lamiids</taxon>
        <taxon>Lamiales</taxon>
        <taxon>Pedaliaceae</taxon>
        <taxon>Sesamum</taxon>
    </lineage>
</organism>
<comment type="caution">
    <text evidence="1">The sequence shown here is derived from an EMBL/GenBank/DDBJ whole genome shotgun (WGS) entry which is preliminary data.</text>
</comment>
<proteinExistence type="predicted"/>
<reference evidence="1" key="2">
    <citation type="journal article" date="2024" name="Plant">
        <title>Genomic evolution and insights into agronomic trait innovations of Sesamum species.</title>
        <authorList>
            <person name="Miao H."/>
            <person name="Wang L."/>
            <person name="Qu L."/>
            <person name="Liu H."/>
            <person name="Sun Y."/>
            <person name="Le M."/>
            <person name="Wang Q."/>
            <person name="Wei S."/>
            <person name="Zheng Y."/>
            <person name="Lin W."/>
            <person name="Duan Y."/>
            <person name="Cao H."/>
            <person name="Xiong S."/>
            <person name="Wang X."/>
            <person name="Wei L."/>
            <person name="Li C."/>
            <person name="Ma Q."/>
            <person name="Ju M."/>
            <person name="Zhao R."/>
            <person name="Li G."/>
            <person name="Mu C."/>
            <person name="Tian Q."/>
            <person name="Mei H."/>
            <person name="Zhang T."/>
            <person name="Gao T."/>
            <person name="Zhang H."/>
        </authorList>
    </citation>
    <scope>NUCLEOTIDE SEQUENCE</scope>
    <source>
        <strain evidence="1">G02</strain>
    </source>
</reference>
<protein>
    <submittedName>
        <fullName evidence="1">Uncharacterized protein</fullName>
    </submittedName>
</protein>
<sequence>MDRRPYAQDAAVIAEGPCGLATGMSPGMQVLQRPRARLLPIGDCKTVLNRNFLDVYGILSAKYEVFEVIGPWRYKGDSQAPPACE</sequence>
<accession>A0AAW2VMV7</accession>
<dbReference type="EMBL" id="JACGWJ010000003">
    <property type="protein sequence ID" value="KAL0430765.1"/>
    <property type="molecule type" value="Genomic_DNA"/>
</dbReference>
<gene>
    <name evidence="1" type="ORF">Sradi_0702500</name>
</gene>
<dbReference type="AlphaFoldDB" id="A0AAW2VMV7"/>
<evidence type="ECO:0000313" key="1">
    <source>
        <dbReference type="EMBL" id="KAL0430765.1"/>
    </source>
</evidence>
<reference evidence="1" key="1">
    <citation type="submission" date="2020-06" db="EMBL/GenBank/DDBJ databases">
        <authorList>
            <person name="Li T."/>
            <person name="Hu X."/>
            <person name="Zhang T."/>
            <person name="Song X."/>
            <person name="Zhang H."/>
            <person name="Dai N."/>
            <person name="Sheng W."/>
            <person name="Hou X."/>
            <person name="Wei L."/>
        </authorList>
    </citation>
    <scope>NUCLEOTIDE SEQUENCE</scope>
    <source>
        <strain evidence="1">G02</strain>
        <tissue evidence="1">Leaf</tissue>
    </source>
</reference>